<evidence type="ECO:0000313" key="2">
    <source>
        <dbReference type="Proteomes" id="UP001164250"/>
    </source>
</evidence>
<accession>A0ACC1B698</accession>
<comment type="caution">
    <text evidence="1">The sequence shown here is derived from an EMBL/GenBank/DDBJ whole genome shotgun (WGS) entry which is preliminary data.</text>
</comment>
<sequence>MLLKLGRISLIDLDCCSRPPLTGCGKLSYNFSDVSFAPYGDYWRGMRKVCVLELFSLKRVQSFRFIREEEVASVMDSISQSSSTASPVELSLKMYALTGSIVFRMAFGKRFQETNFDDDDHRFQELIHAAMAVAGGFTAEECFPYVGWMIDRLTGYYSKLEKVCHELDTFYQQIINDHLKPEGGRTKQEHEDIIDVMLKIERDQIQSGRQAQLTRDSIKAVIMVRKQFCMSIFTRLLTQHRFFPISSSLVWDDFKCLTLSKCRSAPNFLSSFCFFPFFIF</sequence>
<name>A0ACC1B698_9ROSI</name>
<reference evidence="2" key="1">
    <citation type="journal article" date="2023" name="G3 (Bethesda)">
        <title>Genome assembly and association tests identify interacting loci associated with vigor, precocity, and sex in interspecific pistachio rootstocks.</title>
        <authorList>
            <person name="Palmer W."/>
            <person name="Jacygrad E."/>
            <person name="Sagayaradj S."/>
            <person name="Cavanaugh K."/>
            <person name="Han R."/>
            <person name="Bertier L."/>
            <person name="Beede B."/>
            <person name="Kafkas S."/>
            <person name="Golino D."/>
            <person name="Preece J."/>
            <person name="Michelmore R."/>
        </authorList>
    </citation>
    <scope>NUCLEOTIDE SEQUENCE [LARGE SCALE GENOMIC DNA]</scope>
</reference>
<keyword evidence="2" id="KW-1185">Reference proteome</keyword>
<proteinExistence type="predicted"/>
<gene>
    <name evidence="1" type="ORF">Patl1_16007</name>
</gene>
<protein>
    <submittedName>
        <fullName evidence="1">Uncharacterized protein</fullName>
    </submittedName>
</protein>
<dbReference type="Proteomes" id="UP001164250">
    <property type="component" value="Chromosome 6"/>
</dbReference>
<dbReference type="EMBL" id="CM047902">
    <property type="protein sequence ID" value="KAJ0094485.1"/>
    <property type="molecule type" value="Genomic_DNA"/>
</dbReference>
<evidence type="ECO:0000313" key="1">
    <source>
        <dbReference type="EMBL" id="KAJ0094485.1"/>
    </source>
</evidence>
<organism evidence="1 2">
    <name type="scientific">Pistacia atlantica</name>
    <dbReference type="NCBI Taxonomy" id="434234"/>
    <lineage>
        <taxon>Eukaryota</taxon>
        <taxon>Viridiplantae</taxon>
        <taxon>Streptophyta</taxon>
        <taxon>Embryophyta</taxon>
        <taxon>Tracheophyta</taxon>
        <taxon>Spermatophyta</taxon>
        <taxon>Magnoliopsida</taxon>
        <taxon>eudicotyledons</taxon>
        <taxon>Gunneridae</taxon>
        <taxon>Pentapetalae</taxon>
        <taxon>rosids</taxon>
        <taxon>malvids</taxon>
        <taxon>Sapindales</taxon>
        <taxon>Anacardiaceae</taxon>
        <taxon>Pistacia</taxon>
    </lineage>
</organism>